<dbReference type="Proteomes" id="UP001595921">
    <property type="component" value="Unassembled WGS sequence"/>
</dbReference>
<accession>A0ABD5P7W3</accession>
<comment type="caution">
    <text evidence="1">The sequence shown here is derived from an EMBL/GenBank/DDBJ whole genome shotgun (WGS) entry which is preliminary data.</text>
</comment>
<dbReference type="PANTHER" id="PTHR39186">
    <property type="entry name" value="DUF2071 FAMILY PROTEIN"/>
    <property type="match status" value="1"/>
</dbReference>
<dbReference type="AlphaFoldDB" id="A0ABD5P7W3"/>
<evidence type="ECO:0000313" key="1">
    <source>
        <dbReference type="EMBL" id="MFC4356815.1"/>
    </source>
</evidence>
<dbReference type="SUPFAM" id="SSF160104">
    <property type="entry name" value="Acetoacetate decarboxylase-like"/>
    <property type="match status" value="1"/>
</dbReference>
<dbReference type="Gene3D" id="2.40.400.10">
    <property type="entry name" value="Acetoacetate decarboxylase-like"/>
    <property type="match status" value="1"/>
</dbReference>
<sequence length="239" mass="27041">MRPLLTMRWEHLLFLHWPVDPDRVGETLPEGLSVATHDGRAWLGVVAFTMPDIRPRGSPYGLSFHEVNLRTYVRPESGGPKGVYFYNLDANDWLGVLGARAAFRLPYYHAEMRLSRVDADTTGGSVDHDPTFRFLSRRRHPGADPARVDLVFRPTGDPAPGEPGSLDEFLAENYRFYTGSRPWYCEIRHDPWPLQSAAVTVRENGLFEANGFEPPEGDPLVHYTAALDVRAGRLRRVDD</sequence>
<proteinExistence type="predicted"/>
<dbReference type="InterPro" id="IPR023375">
    <property type="entry name" value="ADC_dom_sf"/>
</dbReference>
<organism evidence="1 2">
    <name type="scientific">Halobium salinum</name>
    <dbReference type="NCBI Taxonomy" id="1364940"/>
    <lineage>
        <taxon>Archaea</taxon>
        <taxon>Methanobacteriati</taxon>
        <taxon>Methanobacteriota</taxon>
        <taxon>Stenosarchaea group</taxon>
        <taxon>Halobacteria</taxon>
        <taxon>Halobacteriales</taxon>
        <taxon>Haloferacaceae</taxon>
        <taxon>Halobium</taxon>
    </lineage>
</organism>
<dbReference type="RefSeq" id="WP_267625257.1">
    <property type="nucleotide sequence ID" value="NZ_JAODIW010000010.1"/>
</dbReference>
<protein>
    <submittedName>
        <fullName evidence="1">YqjF family protein</fullName>
    </submittedName>
</protein>
<keyword evidence="2" id="KW-1185">Reference proteome</keyword>
<gene>
    <name evidence="1" type="ORF">ACFO0N_02500</name>
</gene>
<dbReference type="EMBL" id="JBHSDS010000002">
    <property type="protein sequence ID" value="MFC4356815.1"/>
    <property type="molecule type" value="Genomic_DNA"/>
</dbReference>
<dbReference type="InterPro" id="IPR018644">
    <property type="entry name" value="DUF2071"/>
</dbReference>
<dbReference type="PANTHER" id="PTHR39186:SF1">
    <property type="entry name" value="DUF2071 DOMAIN-CONTAINING PROTEIN"/>
    <property type="match status" value="1"/>
</dbReference>
<reference evidence="1 2" key="1">
    <citation type="journal article" date="2019" name="Int. J. Syst. Evol. Microbiol.">
        <title>The Global Catalogue of Microorganisms (GCM) 10K type strain sequencing project: providing services to taxonomists for standard genome sequencing and annotation.</title>
        <authorList>
            <consortium name="The Broad Institute Genomics Platform"/>
            <consortium name="The Broad Institute Genome Sequencing Center for Infectious Disease"/>
            <person name="Wu L."/>
            <person name="Ma J."/>
        </authorList>
    </citation>
    <scope>NUCLEOTIDE SEQUENCE [LARGE SCALE GENOMIC DNA]</scope>
    <source>
        <strain evidence="1 2">CGMCC 1.12553</strain>
    </source>
</reference>
<name>A0ABD5P7W3_9EURY</name>
<evidence type="ECO:0000313" key="2">
    <source>
        <dbReference type="Proteomes" id="UP001595921"/>
    </source>
</evidence>
<dbReference type="Pfam" id="PF09844">
    <property type="entry name" value="DUF2071"/>
    <property type="match status" value="1"/>
</dbReference>